<keyword evidence="4" id="KW-1185">Reference proteome</keyword>
<dbReference type="InterPro" id="IPR045635">
    <property type="entry name" value="DUF6412"/>
</dbReference>
<accession>A0ABT6X140</accession>
<reference evidence="3 4" key="1">
    <citation type="submission" date="2023-05" db="EMBL/GenBank/DDBJ databases">
        <title>Actinoplanes sp. NEAU-A12 genome sequencing.</title>
        <authorList>
            <person name="Wang Z.-S."/>
        </authorList>
    </citation>
    <scope>NUCLEOTIDE SEQUENCE [LARGE SCALE GENOMIC DNA]</scope>
    <source>
        <strain evidence="3 4">NEAU-A12</strain>
    </source>
</reference>
<keyword evidence="2" id="KW-0472">Membrane</keyword>
<keyword evidence="2" id="KW-1133">Transmembrane helix</keyword>
<comment type="caution">
    <text evidence="3">The sequence shown here is derived from an EMBL/GenBank/DDBJ whole genome shotgun (WGS) entry which is preliminary data.</text>
</comment>
<evidence type="ECO:0000313" key="4">
    <source>
        <dbReference type="Proteomes" id="UP001241758"/>
    </source>
</evidence>
<feature type="region of interest" description="Disordered" evidence="1">
    <location>
        <begin position="51"/>
        <end position="93"/>
    </location>
</feature>
<protein>
    <submittedName>
        <fullName evidence="3">DUF6412 domain-containing protein</fullName>
    </submittedName>
</protein>
<gene>
    <name evidence="3" type="ORF">QLQ12_44510</name>
</gene>
<feature type="transmembrane region" description="Helical" evidence="2">
    <location>
        <begin position="23"/>
        <end position="44"/>
    </location>
</feature>
<dbReference type="EMBL" id="JASCTH010000051">
    <property type="protein sequence ID" value="MDI6105667.1"/>
    <property type="molecule type" value="Genomic_DNA"/>
</dbReference>
<sequence length="93" mass="9632">MKWWDALWRLVGMLAEAGSPSDLVSGTSALVGVVLLAVLARVLLVRPSGAADGRATAGALRSRSDRTGVPRHRDPDAPGRTRPRGPTPAPAAA</sequence>
<evidence type="ECO:0000313" key="3">
    <source>
        <dbReference type="EMBL" id="MDI6105667.1"/>
    </source>
</evidence>
<keyword evidence="2" id="KW-0812">Transmembrane</keyword>
<proteinExistence type="predicted"/>
<evidence type="ECO:0000256" key="1">
    <source>
        <dbReference type="SAM" id="MobiDB-lite"/>
    </source>
</evidence>
<dbReference type="Proteomes" id="UP001241758">
    <property type="component" value="Unassembled WGS sequence"/>
</dbReference>
<dbReference type="Pfam" id="PF19950">
    <property type="entry name" value="DUF6412"/>
    <property type="match status" value="1"/>
</dbReference>
<organism evidence="3 4">
    <name type="scientific">Actinoplanes sandaracinus</name>
    <dbReference type="NCBI Taxonomy" id="3045177"/>
    <lineage>
        <taxon>Bacteria</taxon>
        <taxon>Bacillati</taxon>
        <taxon>Actinomycetota</taxon>
        <taxon>Actinomycetes</taxon>
        <taxon>Micromonosporales</taxon>
        <taxon>Micromonosporaceae</taxon>
        <taxon>Actinoplanes</taxon>
    </lineage>
</organism>
<dbReference type="RefSeq" id="WP_282767135.1">
    <property type="nucleotide sequence ID" value="NZ_JASCTH010000051.1"/>
</dbReference>
<feature type="compositionally biased region" description="Basic and acidic residues" evidence="1">
    <location>
        <begin position="62"/>
        <end position="79"/>
    </location>
</feature>
<evidence type="ECO:0000256" key="2">
    <source>
        <dbReference type="SAM" id="Phobius"/>
    </source>
</evidence>
<name>A0ABT6X140_9ACTN</name>